<evidence type="ECO:0000256" key="3">
    <source>
        <dbReference type="ARBA" id="ARBA00023163"/>
    </source>
</evidence>
<proteinExistence type="predicted"/>
<feature type="compositionally biased region" description="Polar residues" evidence="5">
    <location>
        <begin position="94"/>
        <end position="108"/>
    </location>
</feature>
<dbReference type="OrthoDB" id="5303703at2759"/>
<keyword evidence="3" id="KW-0804">Transcription</keyword>
<feature type="compositionally biased region" description="Basic and acidic residues" evidence="5">
    <location>
        <begin position="163"/>
        <end position="175"/>
    </location>
</feature>
<dbReference type="InterPro" id="IPR036864">
    <property type="entry name" value="Zn2-C6_fun-type_DNA-bd_sf"/>
</dbReference>
<dbReference type="HOGENOM" id="CLU_485737_0_0_1"/>
<dbReference type="PROSITE" id="PS50048">
    <property type="entry name" value="ZN2_CY6_FUNGAL_2"/>
    <property type="match status" value="1"/>
</dbReference>
<dbReference type="RefSeq" id="XP_007719857.1">
    <property type="nucleotide sequence ID" value="XM_007721667.1"/>
</dbReference>
<dbReference type="STRING" id="1182541.W9YSV4"/>
<keyword evidence="2" id="KW-0238">DNA-binding</keyword>
<feature type="domain" description="Zn(2)-C6 fungal-type" evidence="6">
    <location>
        <begin position="215"/>
        <end position="250"/>
    </location>
</feature>
<feature type="compositionally biased region" description="Basic and acidic residues" evidence="5">
    <location>
        <begin position="138"/>
        <end position="149"/>
    </location>
</feature>
<dbReference type="eggNOG" id="ENOG502SQIU">
    <property type="taxonomic scope" value="Eukaryota"/>
</dbReference>
<evidence type="ECO:0000256" key="4">
    <source>
        <dbReference type="ARBA" id="ARBA00023242"/>
    </source>
</evidence>
<comment type="caution">
    <text evidence="7">The sequence shown here is derived from an EMBL/GenBank/DDBJ whole genome shotgun (WGS) entry which is preliminary data.</text>
</comment>
<evidence type="ECO:0000313" key="8">
    <source>
        <dbReference type="Proteomes" id="UP000019484"/>
    </source>
</evidence>
<feature type="region of interest" description="Disordered" evidence="5">
    <location>
        <begin position="138"/>
        <end position="180"/>
    </location>
</feature>
<dbReference type="CDD" id="cd00067">
    <property type="entry name" value="GAL4"/>
    <property type="match status" value="1"/>
</dbReference>
<organism evidence="7 8">
    <name type="scientific">Capronia coronata CBS 617.96</name>
    <dbReference type="NCBI Taxonomy" id="1182541"/>
    <lineage>
        <taxon>Eukaryota</taxon>
        <taxon>Fungi</taxon>
        <taxon>Dikarya</taxon>
        <taxon>Ascomycota</taxon>
        <taxon>Pezizomycotina</taxon>
        <taxon>Eurotiomycetes</taxon>
        <taxon>Chaetothyriomycetidae</taxon>
        <taxon>Chaetothyriales</taxon>
        <taxon>Herpotrichiellaceae</taxon>
        <taxon>Capronia</taxon>
    </lineage>
</organism>
<evidence type="ECO:0000313" key="7">
    <source>
        <dbReference type="EMBL" id="EXJ95628.1"/>
    </source>
</evidence>
<keyword evidence="8" id="KW-1185">Reference proteome</keyword>
<accession>W9YSV4</accession>
<dbReference type="GO" id="GO:0008270">
    <property type="term" value="F:zinc ion binding"/>
    <property type="evidence" value="ECO:0007669"/>
    <property type="project" value="InterPro"/>
</dbReference>
<dbReference type="Gene3D" id="4.10.240.10">
    <property type="entry name" value="Zn(2)-C6 fungal-type DNA-binding domain"/>
    <property type="match status" value="1"/>
</dbReference>
<dbReference type="SUPFAM" id="SSF57701">
    <property type="entry name" value="Zn2/Cys6 DNA-binding domain"/>
    <property type="match status" value="1"/>
</dbReference>
<dbReference type="EMBL" id="AMWN01000001">
    <property type="protein sequence ID" value="EXJ95628.1"/>
    <property type="molecule type" value="Genomic_DNA"/>
</dbReference>
<sequence length="457" mass="50798">MVYADSRLRHVLLVFREAKIRDKESGPFCTTPRHLRNDYRLREVEPSLTFRHALAWQEDGSSEDEYDPTPSKKRCSTGSALRTPKKIKRVHPSGSEQSTPQTTQQHDVNPSSLFLTLRLQSDAAKKVLHDLAEEHGRGYKTDAAKHGKESASSNSEVSGDVDLPPREVNRLHRPEPASTYLGKLDEDSEKIDNAGGRVLRNRKIPDIDLAAQTRKCVACKAAKRKCSFLSGTTRLPACKRCRQNKVDCVLDLPDVEPKRESEPRVDLAEDVPQLSDLSQPLPKGNGAVAAIQPSVTTPTPSPTASQIIRSHVATRQYPFTTKIGASQEHPIVLDSPPSSPGNHSSLFSAPPESAGRLVNIRTYWAHPIQFKHFPTPGSSCHFCSDFRYGIYGYGEIAVQVIQYPDTLSYEETGDGHRAKGHEATRMCVNCALNRLYISRCRVHRFKKFAALSAARTC</sequence>
<protein>
    <recommendedName>
        <fullName evidence="6">Zn(2)-C6 fungal-type domain-containing protein</fullName>
    </recommendedName>
</protein>
<feature type="region of interest" description="Disordered" evidence="5">
    <location>
        <begin position="58"/>
        <end position="108"/>
    </location>
</feature>
<evidence type="ECO:0000256" key="2">
    <source>
        <dbReference type="ARBA" id="ARBA00023125"/>
    </source>
</evidence>
<gene>
    <name evidence="7" type="ORF">A1O1_00750</name>
</gene>
<name>W9YSV4_9EURO</name>
<dbReference type="GO" id="GO:0003677">
    <property type="term" value="F:DNA binding"/>
    <property type="evidence" value="ECO:0007669"/>
    <property type="project" value="UniProtKB-KW"/>
</dbReference>
<dbReference type="GeneID" id="19155656"/>
<evidence type="ECO:0000256" key="1">
    <source>
        <dbReference type="ARBA" id="ARBA00023015"/>
    </source>
</evidence>
<dbReference type="InterPro" id="IPR001138">
    <property type="entry name" value="Zn2Cys6_DnaBD"/>
</dbReference>
<evidence type="ECO:0000259" key="6">
    <source>
        <dbReference type="PROSITE" id="PS50048"/>
    </source>
</evidence>
<evidence type="ECO:0000256" key="5">
    <source>
        <dbReference type="SAM" id="MobiDB-lite"/>
    </source>
</evidence>
<keyword evidence="4" id="KW-0539">Nucleus</keyword>
<dbReference type="Pfam" id="PF00172">
    <property type="entry name" value="Zn_clus"/>
    <property type="match status" value="1"/>
</dbReference>
<dbReference type="Proteomes" id="UP000019484">
    <property type="component" value="Unassembled WGS sequence"/>
</dbReference>
<dbReference type="GO" id="GO:0000981">
    <property type="term" value="F:DNA-binding transcription factor activity, RNA polymerase II-specific"/>
    <property type="evidence" value="ECO:0007669"/>
    <property type="project" value="InterPro"/>
</dbReference>
<keyword evidence="1" id="KW-0805">Transcription regulation</keyword>
<dbReference type="AlphaFoldDB" id="W9YSV4"/>
<reference evidence="7 8" key="1">
    <citation type="submission" date="2013-03" db="EMBL/GenBank/DDBJ databases">
        <title>The Genome Sequence of Capronia coronata CBS 617.96.</title>
        <authorList>
            <consortium name="The Broad Institute Genomics Platform"/>
            <person name="Cuomo C."/>
            <person name="de Hoog S."/>
            <person name="Gorbushina A."/>
            <person name="Walker B."/>
            <person name="Young S.K."/>
            <person name="Zeng Q."/>
            <person name="Gargeya S."/>
            <person name="Fitzgerald M."/>
            <person name="Haas B."/>
            <person name="Abouelleil A."/>
            <person name="Allen A.W."/>
            <person name="Alvarado L."/>
            <person name="Arachchi H.M."/>
            <person name="Berlin A.M."/>
            <person name="Chapman S.B."/>
            <person name="Gainer-Dewar J."/>
            <person name="Goldberg J."/>
            <person name="Griggs A."/>
            <person name="Gujja S."/>
            <person name="Hansen M."/>
            <person name="Howarth C."/>
            <person name="Imamovic A."/>
            <person name="Ireland A."/>
            <person name="Larimer J."/>
            <person name="McCowan C."/>
            <person name="Murphy C."/>
            <person name="Pearson M."/>
            <person name="Poon T.W."/>
            <person name="Priest M."/>
            <person name="Roberts A."/>
            <person name="Saif S."/>
            <person name="Shea T."/>
            <person name="Sisk P."/>
            <person name="Sykes S."/>
            <person name="Wortman J."/>
            <person name="Nusbaum C."/>
            <person name="Birren B."/>
        </authorList>
    </citation>
    <scope>NUCLEOTIDE SEQUENCE [LARGE SCALE GENOMIC DNA]</scope>
    <source>
        <strain evidence="7 8">CBS 617.96</strain>
    </source>
</reference>